<dbReference type="InterPro" id="IPR055170">
    <property type="entry name" value="GFO_IDH_MocA-like_dom"/>
</dbReference>
<dbReference type="Pfam" id="PF01408">
    <property type="entry name" value="GFO_IDH_MocA"/>
    <property type="match status" value="1"/>
</dbReference>
<dbReference type="InterPro" id="IPR050984">
    <property type="entry name" value="Gfo/Idh/MocA_domain"/>
</dbReference>
<dbReference type="Pfam" id="PF22725">
    <property type="entry name" value="GFO_IDH_MocA_C3"/>
    <property type="match status" value="1"/>
</dbReference>
<comment type="similarity">
    <text evidence="1">Belongs to the Gfo/Idh/MocA family.</text>
</comment>
<dbReference type="GO" id="GO:0000166">
    <property type="term" value="F:nucleotide binding"/>
    <property type="evidence" value="ECO:0007669"/>
    <property type="project" value="InterPro"/>
</dbReference>
<evidence type="ECO:0000256" key="1">
    <source>
        <dbReference type="ARBA" id="ARBA00010928"/>
    </source>
</evidence>
<dbReference type="SUPFAM" id="SSF51735">
    <property type="entry name" value="NAD(P)-binding Rossmann-fold domains"/>
    <property type="match status" value="1"/>
</dbReference>
<evidence type="ECO:0000313" key="5">
    <source>
        <dbReference type="EMBL" id="SVB57935.1"/>
    </source>
</evidence>
<reference evidence="5" key="1">
    <citation type="submission" date="2018-05" db="EMBL/GenBank/DDBJ databases">
        <authorList>
            <person name="Lanie J.A."/>
            <person name="Ng W.-L."/>
            <person name="Kazmierczak K.M."/>
            <person name="Andrzejewski T.M."/>
            <person name="Davidsen T.M."/>
            <person name="Wayne K.J."/>
            <person name="Tettelin H."/>
            <person name="Glass J.I."/>
            <person name="Rusch D."/>
            <person name="Podicherti R."/>
            <person name="Tsui H.-C.T."/>
            <person name="Winkler M.E."/>
        </authorList>
    </citation>
    <scope>NUCLEOTIDE SEQUENCE</scope>
</reference>
<organism evidence="5">
    <name type="scientific">marine metagenome</name>
    <dbReference type="NCBI Taxonomy" id="408172"/>
    <lineage>
        <taxon>unclassified sequences</taxon>
        <taxon>metagenomes</taxon>
        <taxon>ecological metagenomes</taxon>
    </lineage>
</organism>
<dbReference type="PANTHER" id="PTHR22604">
    <property type="entry name" value="OXIDOREDUCTASES"/>
    <property type="match status" value="1"/>
</dbReference>
<gene>
    <name evidence="5" type="ORF">METZ01_LOCUS210789</name>
</gene>
<dbReference type="AlphaFoldDB" id="A0A382F5G2"/>
<dbReference type="Gene3D" id="3.40.50.720">
    <property type="entry name" value="NAD(P)-binding Rossmann-like Domain"/>
    <property type="match status" value="1"/>
</dbReference>
<dbReference type="EMBL" id="UINC01047977">
    <property type="protein sequence ID" value="SVB57935.1"/>
    <property type="molecule type" value="Genomic_DNA"/>
</dbReference>
<evidence type="ECO:0008006" key="6">
    <source>
        <dbReference type="Google" id="ProtNLM"/>
    </source>
</evidence>
<evidence type="ECO:0000259" key="4">
    <source>
        <dbReference type="Pfam" id="PF22725"/>
    </source>
</evidence>
<dbReference type="InterPro" id="IPR036291">
    <property type="entry name" value="NAD(P)-bd_dom_sf"/>
</dbReference>
<evidence type="ECO:0000259" key="3">
    <source>
        <dbReference type="Pfam" id="PF01408"/>
    </source>
</evidence>
<dbReference type="GO" id="GO:0016491">
    <property type="term" value="F:oxidoreductase activity"/>
    <property type="evidence" value="ECO:0007669"/>
    <property type="project" value="UniProtKB-KW"/>
</dbReference>
<dbReference type="SUPFAM" id="SSF55347">
    <property type="entry name" value="Glyceraldehyde-3-phosphate dehydrogenase-like, C-terminal domain"/>
    <property type="match status" value="1"/>
</dbReference>
<accession>A0A382F5G2</accession>
<dbReference type="Gene3D" id="3.30.360.10">
    <property type="entry name" value="Dihydrodipicolinate Reductase, domain 2"/>
    <property type="match status" value="1"/>
</dbReference>
<name>A0A382F5G2_9ZZZZ</name>
<protein>
    <recommendedName>
        <fullName evidence="6">Gfo/Idh/MocA-like oxidoreductase N-terminal domain-containing protein</fullName>
    </recommendedName>
</protein>
<evidence type="ECO:0000256" key="2">
    <source>
        <dbReference type="ARBA" id="ARBA00023002"/>
    </source>
</evidence>
<proteinExistence type="inferred from homology"/>
<feature type="domain" description="Gfo/Idh/MocA-like oxidoreductase N-terminal" evidence="3">
    <location>
        <begin position="18"/>
        <end position="105"/>
    </location>
</feature>
<feature type="domain" description="GFO/IDH/MocA-like oxidoreductase" evidence="4">
    <location>
        <begin position="117"/>
        <end position="242"/>
    </location>
</feature>
<dbReference type="InterPro" id="IPR000683">
    <property type="entry name" value="Gfo/Idh/MocA-like_OxRdtase_N"/>
</dbReference>
<feature type="non-terminal residue" evidence="5">
    <location>
        <position position="1"/>
    </location>
</feature>
<keyword evidence="2" id="KW-0560">Oxidoreductase</keyword>
<dbReference type="PANTHER" id="PTHR22604:SF105">
    <property type="entry name" value="TRANS-1,2-DIHYDROBENZENE-1,2-DIOL DEHYDROGENASE"/>
    <property type="match status" value="1"/>
</dbReference>
<sequence length="351" mass="40660">YMELVNKLSFKNIINLKSVSDINYKIDKIINKKIRYQFFYKNYKKILEDPEIDLVLVLTSMKEHAKISKEALRKGKHVLVEKPMATNMKDLKELMQIAKKTKKYIFAAPFVVLSPVFQAMHQEIKNKSIGKISLARARYGWAGPNWGEWYYQTGGGPLFDLGVYNITTLTGLLGPVKNITAKSSISNHFRKINGKRIKVNTDDNFQILLEFKNNCLAVVTTGFTMQQYNSPAVELYGSEGTIQMLGDDWEPKGFEIWRNKRSSWELYKTPYANWPWASGFTHLVDCILNNTKPLINLDHAFHVNEIMIKIYESSQKNKQISINSTFKPLKFDKKIKTKKSHLDHDRNHDDI</sequence>